<dbReference type="Pfam" id="PF11274">
    <property type="entry name" value="DUF3074"/>
    <property type="match status" value="1"/>
</dbReference>
<feature type="compositionally biased region" description="Low complexity" evidence="1">
    <location>
        <begin position="52"/>
        <end position="75"/>
    </location>
</feature>
<feature type="compositionally biased region" description="Basic and acidic residues" evidence="1">
    <location>
        <begin position="417"/>
        <end position="426"/>
    </location>
</feature>
<dbReference type="EMBL" id="JAUEPN010000004">
    <property type="protein sequence ID" value="KAK3295705.1"/>
    <property type="molecule type" value="Genomic_DNA"/>
</dbReference>
<evidence type="ECO:0000313" key="3">
    <source>
        <dbReference type="EMBL" id="KAK3295705.1"/>
    </source>
</evidence>
<dbReference type="PANTHER" id="PTHR19308">
    <property type="entry name" value="PHOSPHATIDYLCHOLINE TRANSFER PROTEIN"/>
    <property type="match status" value="1"/>
</dbReference>
<evidence type="ECO:0000313" key="4">
    <source>
        <dbReference type="Proteomes" id="UP001278766"/>
    </source>
</evidence>
<dbReference type="RefSeq" id="XP_062659219.1">
    <property type="nucleotide sequence ID" value="XM_062807466.1"/>
</dbReference>
<dbReference type="Proteomes" id="UP001278766">
    <property type="component" value="Unassembled WGS sequence"/>
</dbReference>
<dbReference type="GeneID" id="87844414"/>
<feature type="region of interest" description="Disordered" evidence="1">
    <location>
        <begin position="52"/>
        <end position="111"/>
    </location>
</feature>
<organism evidence="3 4">
    <name type="scientific">Chaetomium fimeti</name>
    <dbReference type="NCBI Taxonomy" id="1854472"/>
    <lineage>
        <taxon>Eukaryota</taxon>
        <taxon>Fungi</taxon>
        <taxon>Dikarya</taxon>
        <taxon>Ascomycota</taxon>
        <taxon>Pezizomycotina</taxon>
        <taxon>Sordariomycetes</taxon>
        <taxon>Sordariomycetidae</taxon>
        <taxon>Sordariales</taxon>
        <taxon>Chaetomiaceae</taxon>
        <taxon>Chaetomium</taxon>
    </lineage>
</organism>
<accession>A0AAE0HFX7</accession>
<sequence length="757" mass="82594">MSHHHPFKSLGPLSWATDIAPHTTSTKDDTDNTTALTSLFTSTLTNAQLLIDSIPPSTSSPTTPATTRPSTPPGRARSHTDSAVSPPSGTTTTTATKHDTTKHADDNERHATLTKLSREWKDLKMQQGGGSSNGNPHGIAMYKMGAKDGRGAWFARRSFHRVGPGGVGFERWEAALRREMQVTLERVEAEPRKEPGTGNVRGIGAERKVDGVEFEGGKMGVYHVSARFPGPTTPRDFITLIMTPKEEKKPRGRKRAPRQFMVVSRPCDHPDCPPRPGFVRGTYESVEVIREVPVEKPLRRVRSSVDLSRDDANSAAVTGEPISKEAVLRAAKQAVGEEAESEGEGAKTVSFRLSDDADSDMEMAIEWLMVTRSDPGGSVPRFMVEKGTPGGIINDAGKFVKWLSSQSMEELMNPRPTMEKGREKGTKPTGESPVNEGPGRLPADTAAEDQLPDGEAGYQEGPSANNSGIYGMLSSALGMATSAVASRVAAFTPASIETDSDISDYESDNSDGSFASAEDGPTTQVDTSLSSKDDNSNKVDTTPAAENASNHSTHSLLSETTSQALSREQTPSAGLSQAQAQHEKELRKLQQRMHKAQEKLERAKARRLAKQNNNNNNNSNNSNSNGATTTDPDTDSKTKQEQQQQDQDDQALTRLHEKHAREVARQEAKYQRELQRLAEKRAAEERKTAERRRKAAEREERGNLAMELGRARAERDVARKEVEMLRERVGELQGQNTRLVARLGREGVGLEGLGELL</sequence>
<proteinExistence type="predicted"/>
<feature type="compositionally biased region" description="Polar residues" evidence="1">
    <location>
        <begin position="563"/>
        <end position="580"/>
    </location>
</feature>
<dbReference type="InterPro" id="IPR051213">
    <property type="entry name" value="START_lipid_transfer"/>
</dbReference>
<feature type="compositionally biased region" description="Low complexity" evidence="1">
    <location>
        <begin position="549"/>
        <end position="562"/>
    </location>
</feature>
<gene>
    <name evidence="3" type="ORF">B0H64DRAFT_460264</name>
</gene>
<dbReference type="AlphaFoldDB" id="A0AAE0HFX7"/>
<feature type="region of interest" description="Disordered" evidence="1">
    <location>
        <begin position="679"/>
        <end position="704"/>
    </location>
</feature>
<protein>
    <recommendedName>
        <fullName evidence="2">DUF3074 domain-containing protein</fullName>
    </recommendedName>
</protein>
<evidence type="ECO:0000256" key="1">
    <source>
        <dbReference type="SAM" id="MobiDB-lite"/>
    </source>
</evidence>
<feature type="domain" description="DUF3074" evidence="2">
    <location>
        <begin position="153"/>
        <end position="403"/>
    </location>
</feature>
<dbReference type="PANTHER" id="PTHR19308:SF14">
    <property type="entry name" value="START DOMAIN-CONTAINING PROTEIN"/>
    <property type="match status" value="1"/>
</dbReference>
<dbReference type="SUPFAM" id="SSF55961">
    <property type="entry name" value="Bet v1-like"/>
    <property type="match status" value="1"/>
</dbReference>
<feature type="compositionally biased region" description="Low complexity" evidence="1">
    <location>
        <begin position="612"/>
        <end position="631"/>
    </location>
</feature>
<comment type="caution">
    <text evidence="3">The sequence shown here is derived from an EMBL/GenBank/DDBJ whole genome shotgun (WGS) entry which is preliminary data.</text>
</comment>
<dbReference type="Gene3D" id="3.30.530.20">
    <property type="match status" value="1"/>
</dbReference>
<feature type="region of interest" description="Disordered" evidence="1">
    <location>
        <begin position="409"/>
        <end position="463"/>
    </location>
</feature>
<dbReference type="InterPro" id="IPR024500">
    <property type="entry name" value="DUF3074"/>
</dbReference>
<name>A0AAE0HFX7_9PEZI</name>
<feature type="compositionally biased region" description="Basic and acidic residues" evidence="1">
    <location>
        <begin position="679"/>
        <end position="688"/>
    </location>
</feature>
<dbReference type="InterPro" id="IPR023393">
    <property type="entry name" value="START-like_dom_sf"/>
</dbReference>
<feature type="compositionally biased region" description="Acidic residues" evidence="1">
    <location>
        <begin position="499"/>
        <end position="509"/>
    </location>
</feature>
<feature type="region of interest" description="Disordered" evidence="1">
    <location>
        <begin position="499"/>
        <end position="650"/>
    </location>
</feature>
<reference evidence="3" key="1">
    <citation type="journal article" date="2023" name="Mol. Phylogenet. Evol.">
        <title>Genome-scale phylogeny and comparative genomics of the fungal order Sordariales.</title>
        <authorList>
            <person name="Hensen N."/>
            <person name="Bonometti L."/>
            <person name="Westerberg I."/>
            <person name="Brannstrom I.O."/>
            <person name="Guillou S."/>
            <person name="Cros-Aarteil S."/>
            <person name="Calhoun S."/>
            <person name="Haridas S."/>
            <person name="Kuo A."/>
            <person name="Mondo S."/>
            <person name="Pangilinan J."/>
            <person name="Riley R."/>
            <person name="LaButti K."/>
            <person name="Andreopoulos B."/>
            <person name="Lipzen A."/>
            <person name="Chen C."/>
            <person name="Yan M."/>
            <person name="Daum C."/>
            <person name="Ng V."/>
            <person name="Clum A."/>
            <person name="Steindorff A."/>
            <person name="Ohm R.A."/>
            <person name="Martin F."/>
            <person name="Silar P."/>
            <person name="Natvig D.O."/>
            <person name="Lalanne C."/>
            <person name="Gautier V."/>
            <person name="Ament-Velasquez S.L."/>
            <person name="Kruys A."/>
            <person name="Hutchinson M.I."/>
            <person name="Powell A.J."/>
            <person name="Barry K."/>
            <person name="Miller A.N."/>
            <person name="Grigoriev I.V."/>
            <person name="Debuchy R."/>
            <person name="Gladieux P."/>
            <person name="Hiltunen Thoren M."/>
            <person name="Johannesson H."/>
        </authorList>
    </citation>
    <scope>NUCLEOTIDE SEQUENCE</scope>
    <source>
        <strain evidence="3">CBS 168.71</strain>
    </source>
</reference>
<keyword evidence="4" id="KW-1185">Reference proteome</keyword>
<evidence type="ECO:0000259" key="2">
    <source>
        <dbReference type="Pfam" id="PF11274"/>
    </source>
</evidence>
<feature type="compositionally biased region" description="Basic and acidic residues" evidence="1">
    <location>
        <begin position="96"/>
        <end position="111"/>
    </location>
</feature>
<feature type="compositionally biased region" description="Polar residues" evidence="1">
    <location>
        <begin position="521"/>
        <end position="530"/>
    </location>
</feature>
<reference evidence="3" key="2">
    <citation type="submission" date="2023-06" db="EMBL/GenBank/DDBJ databases">
        <authorList>
            <consortium name="Lawrence Berkeley National Laboratory"/>
            <person name="Haridas S."/>
            <person name="Hensen N."/>
            <person name="Bonometti L."/>
            <person name="Westerberg I."/>
            <person name="Brannstrom I.O."/>
            <person name="Guillou S."/>
            <person name="Cros-Aarteil S."/>
            <person name="Calhoun S."/>
            <person name="Kuo A."/>
            <person name="Mondo S."/>
            <person name="Pangilinan J."/>
            <person name="Riley R."/>
            <person name="Labutti K."/>
            <person name="Andreopoulos B."/>
            <person name="Lipzen A."/>
            <person name="Chen C."/>
            <person name="Yanf M."/>
            <person name="Daum C."/>
            <person name="Ng V."/>
            <person name="Clum A."/>
            <person name="Steindorff A."/>
            <person name="Ohm R."/>
            <person name="Martin F."/>
            <person name="Silar P."/>
            <person name="Natvig D."/>
            <person name="Lalanne C."/>
            <person name="Gautier V."/>
            <person name="Ament-Velasquez S.L."/>
            <person name="Kruys A."/>
            <person name="Hutchinson M.I."/>
            <person name="Powell A.J."/>
            <person name="Barry K."/>
            <person name="Miller A.N."/>
            <person name="Grigoriev I.V."/>
            <person name="Debuchy R."/>
            <person name="Gladieux P."/>
            <person name="Thoren M.H."/>
            <person name="Johannesson H."/>
        </authorList>
    </citation>
    <scope>NUCLEOTIDE SEQUENCE</scope>
    <source>
        <strain evidence="3">CBS 168.71</strain>
    </source>
</reference>